<reference evidence="1 2" key="1">
    <citation type="submission" date="2013-11" db="EMBL/GenBank/DDBJ databases">
        <title>Metagenomic analysis of a methanogenic consortium involved in long chain n-alkane degradation.</title>
        <authorList>
            <person name="Davidova I.A."/>
            <person name="Callaghan A.V."/>
            <person name="Wawrik B."/>
            <person name="Pruitt S."/>
            <person name="Marks C."/>
            <person name="Duncan K.E."/>
            <person name="Suflita J.M."/>
        </authorList>
    </citation>
    <scope>NUCLEOTIDE SEQUENCE [LARGE SCALE GENOMIC DNA]</scope>
    <source>
        <strain evidence="1 2">SPR</strain>
    </source>
</reference>
<sequence length="30" mass="3177">MSANGPVSCEHFQAGKYKTVGSLKFLATGF</sequence>
<name>A0A0D2J6U7_9BACT</name>
<comment type="caution">
    <text evidence="1">The sequence shown here is derived from an EMBL/GenBank/DDBJ whole genome shotgun (WGS) entry which is preliminary data.</text>
</comment>
<evidence type="ECO:0000313" key="2">
    <source>
        <dbReference type="Proteomes" id="UP000032233"/>
    </source>
</evidence>
<evidence type="ECO:0000313" key="1">
    <source>
        <dbReference type="EMBL" id="KIX13899.1"/>
    </source>
</evidence>
<dbReference type="Proteomes" id="UP000032233">
    <property type="component" value="Unassembled WGS sequence"/>
</dbReference>
<protein>
    <submittedName>
        <fullName evidence="1">Uncharacterized protein</fullName>
    </submittedName>
</protein>
<dbReference type="AlphaFoldDB" id="A0A0D2J6U7"/>
<dbReference type="EMBL" id="AZAC01000014">
    <property type="protein sequence ID" value="KIX13899.1"/>
    <property type="molecule type" value="Genomic_DNA"/>
</dbReference>
<accession>A0A0D2J6U7</accession>
<dbReference type="STRING" id="1429043.X474_11940"/>
<proteinExistence type="predicted"/>
<keyword evidence="2" id="KW-1185">Reference proteome</keyword>
<dbReference type="InParanoid" id="A0A0D2J6U7"/>
<organism evidence="1 2">
    <name type="scientific">Dethiosulfatarculus sandiegensis</name>
    <dbReference type="NCBI Taxonomy" id="1429043"/>
    <lineage>
        <taxon>Bacteria</taxon>
        <taxon>Pseudomonadati</taxon>
        <taxon>Thermodesulfobacteriota</taxon>
        <taxon>Desulfarculia</taxon>
        <taxon>Desulfarculales</taxon>
        <taxon>Desulfarculaceae</taxon>
        <taxon>Dethiosulfatarculus</taxon>
    </lineage>
</organism>
<gene>
    <name evidence="1" type="ORF">X474_11940</name>
</gene>